<evidence type="ECO:0000256" key="1">
    <source>
        <dbReference type="ARBA" id="ARBA00022857"/>
    </source>
</evidence>
<dbReference type="InterPro" id="IPR050425">
    <property type="entry name" value="NAD(P)_dehydrat-like"/>
</dbReference>
<name>A0AAV0QHH3_9ROSI</name>
<accession>A0AAV0QHH3</accession>
<evidence type="ECO:0000256" key="2">
    <source>
        <dbReference type="ARBA" id="ARBA00023002"/>
    </source>
</evidence>
<comment type="caution">
    <text evidence="3">The sequence shown here is derived from an EMBL/GenBank/DDBJ whole genome shotgun (WGS) entry which is preliminary data.</text>
</comment>
<dbReference type="Gene3D" id="3.40.50.720">
    <property type="entry name" value="NAD(P)-binding Rossmann-like Domain"/>
    <property type="match status" value="2"/>
</dbReference>
<evidence type="ECO:0000313" key="3">
    <source>
        <dbReference type="EMBL" id="CAI0543652.1"/>
    </source>
</evidence>
<proteinExistence type="predicted"/>
<gene>
    <name evidence="3" type="ORF">LITE_LOCUS42908</name>
</gene>
<dbReference type="PANTHER" id="PTHR10366:SF831">
    <property type="entry name" value="NAD-DEPENDENT EPIMERASE_DEHYDRATASE DOMAIN-CONTAINING PROTEIN"/>
    <property type="match status" value="1"/>
</dbReference>
<organism evidence="3 4">
    <name type="scientific">Linum tenue</name>
    <dbReference type="NCBI Taxonomy" id="586396"/>
    <lineage>
        <taxon>Eukaryota</taxon>
        <taxon>Viridiplantae</taxon>
        <taxon>Streptophyta</taxon>
        <taxon>Embryophyta</taxon>
        <taxon>Tracheophyta</taxon>
        <taxon>Spermatophyta</taxon>
        <taxon>Magnoliopsida</taxon>
        <taxon>eudicotyledons</taxon>
        <taxon>Gunneridae</taxon>
        <taxon>Pentapetalae</taxon>
        <taxon>rosids</taxon>
        <taxon>fabids</taxon>
        <taxon>Malpighiales</taxon>
        <taxon>Linaceae</taxon>
        <taxon>Linum</taxon>
    </lineage>
</organism>
<dbReference type="SUPFAM" id="SSF51735">
    <property type="entry name" value="NAD(P)-binding Rossmann-fold domains"/>
    <property type="match status" value="1"/>
</dbReference>
<dbReference type="InterPro" id="IPR036291">
    <property type="entry name" value="NAD(P)-bd_dom_sf"/>
</dbReference>
<dbReference type="PANTHER" id="PTHR10366">
    <property type="entry name" value="NAD DEPENDENT EPIMERASE/DEHYDRATASE"/>
    <property type="match status" value="1"/>
</dbReference>
<keyword evidence="4" id="KW-1185">Reference proteome</keyword>
<dbReference type="Proteomes" id="UP001154282">
    <property type="component" value="Unassembled WGS sequence"/>
</dbReference>
<dbReference type="GO" id="GO:0016616">
    <property type="term" value="F:oxidoreductase activity, acting on the CH-OH group of donors, NAD or NADP as acceptor"/>
    <property type="evidence" value="ECO:0007669"/>
    <property type="project" value="TreeGrafter"/>
</dbReference>
<keyword evidence="2" id="KW-0560">Oxidoreductase</keyword>
<sequence>MSPAKGAVCVTGAGGFLGSWVAHILLSRNYLVRGTVRDPKAETKAMEYAKANGLDVVSVCPNLIIGPLLKPTVNASTMVLAKLLKEGKDLEENKHHRVVDVRDVAEALVLVYEKLEAQGRYICTAHSIHVKEVVHILKERYPNYNYPKNFTEEEEKKEMSSERLQRLGWSYRSLEETLVDFVESYKKASLLE</sequence>
<protein>
    <submittedName>
        <fullName evidence="3">Uncharacterized protein</fullName>
    </submittedName>
</protein>
<dbReference type="EMBL" id="CAMGYJ010000009">
    <property type="protein sequence ID" value="CAI0543652.1"/>
    <property type="molecule type" value="Genomic_DNA"/>
</dbReference>
<dbReference type="AlphaFoldDB" id="A0AAV0QHH3"/>
<reference evidence="3" key="1">
    <citation type="submission" date="2022-08" db="EMBL/GenBank/DDBJ databases">
        <authorList>
            <person name="Gutierrez-Valencia J."/>
        </authorList>
    </citation>
    <scope>NUCLEOTIDE SEQUENCE</scope>
</reference>
<keyword evidence="1" id="KW-0521">NADP</keyword>
<evidence type="ECO:0000313" key="4">
    <source>
        <dbReference type="Proteomes" id="UP001154282"/>
    </source>
</evidence>